<reference evidence="1 2" key="1">
    <citation type="submission" date="2013-05" db="EMBL/GenBank/DDBJ databases">
        <title>Genome assembly of Chondromyces apiculatus DSM 436.</title>
        <authorList>
            <person name="Sharma G."/>
            <person name="Khatri I."/>
            <person name="Kaur C."/>
            <person name="Mayilraj S."/>
            <person name="Subramanian S."/>
        </authorList>
    </citation>
    <scope>NUCLEOTIDE SEQUENCE [LARGE SCALE GENOMIC DNA]</scope>
    <source>
        <strain evidence="1 2">DSM 436</strain>
    </source>
</reference>
<gene>
    <name evidence="1" type="ORF">CAP_7101</name>
</gene>
<keyword evidence="2" id="KW-1185">Reference proteome</keyword>
<protein>
    <submittedName>
        <fullName evidence="1">Uncharacterized protein</fullName>
    </submittedName>
</protein>
<dbReference type="Proteomes" id="UP000019678">
    <property type="component" value="Unassembled WGS sequence"/>
</dbReference>
<organism evidence="1 2">
    <name type="scientific">Chondromyces apiculatus DSM 436</name>
    <dbReference type="NCBI Taxonomy" id="1192034"/>
    <lineage>
        <taxon>Bacteria</taxon>
        <taxon>Pseudomonadati</taxon>
        <taxon>Myxococcota</taxon>
        <taxon>Polyangia</taxon>
        <taxon>Polyangiales</taxon>
        <taxon>Polyangiaceae</taxon>
        <taxon>Chondromyces</taxon>
    </lineage>
</organism>
<dbReference type="AlphaFoldDB" id="A0A017SZS1"/>
<evidence type="ECO:0000313" key="2">
    <source>
        <dbReference type="Proteomes" id="UP000019678"/>
    </source>
</evidence>
<evidence type="ECO:0000313" key="1">
    <source>
        <dbReference type="EMBL" id="EYF02479.1"/>
    </source>
</evidence>
<accession>A0A017SZS1</accession>
<sequence length="62" mass="7283">MPTLWKPPVELSSREQKIVKRCAKRRVFVFLRELRHRLFDGDNPKARKLGLAVVDQQLRLAA</sequence>
<comment type="caution">
    <text evidence="1">The sequence shown here is derived from an EMBL/GenBank/DDBJ whole genome shotgun (WGS) entry which is preliminary data.</text>
</comment>
<name>A0A017SZS1_9BACT</name>
<dbReference type="RefSeq" id="WP_044247477.1">
    <property type="nucleotide sequence ID" value="NZ_ASRX01000060.1"/>
</dbReference>
<proteinExistence type="predicted"/>
<dbReference type="EMBL" id="ASRX01000060">
    <property type="protein sequence ID" value="EYF02479.1"/>
    <property type="molecule type" value="Genomic_DNA"/>
</dbReference>